<accession>A0A0B6XV30</accession>
<protein>
    <submittedName>
        <fullName evidence="2">Uncharacterized protein</fullName>
    </submittedName>
</protein>
<evidence type="ECO:0000256" key="1">
    <source>
        <dbReference type="SAM" id="MobiDB-lite"/>
    </source>
</evidence>
<reference evidence="2" key="1">
    <citation type="submission" date="2014-12" db="EMBL/GenBank/DDBJ databases">
        <title>Insight into the proteome of Arion vulgaris.</title>
        <authorList>
            <person name="Aradska J."/>
            <person name="Bulat T."/>
            <person name="Smidak R."/>
            <person name="Sarate P."/>
            <person name="Gangsoo J."/>
            <person name="Sialana F."/>
            <person name="Bilban M."/>
            <person name="Lubec G."/>
        </authorList>
    </citation>
    <scope>NUCLEOTIDE SEQUENCE</scope>
    <source>
        <tissue evidence="2">Skin</tissue>
    </source>
</reference>
<sequence>GASKPQPDQFNDDEIKEEYDDSVVDESQVLLKTGNSRGSADILKKKKKKDSDNKDDDDDTVDV</sequence>
<feature type="compositionally biased region" description="Acidic residues" evidence="1">
    <location>
        <begin position="10"/>
        <end position="24"/>
    </location>
</feature>
<organism evidence="2">
    <name type="scientific">Arion vulgaris</name>
    <dbReference type="NCBI Taxonomy" id="1028688"/>
    <lineage>
        <taxon>Eukaryota</taxon>
        <taxon>Metazoa</taxon>
        <taxon>Spiralia</taxon>
        <taxon>Lophotrochozoa</taxon>
        <taxon>Mollusca</taxon>
        <taxon>Gastropoda</taxon>
        <taxon>Heterobranchia</taxon>
        <taxon>Euthyneura</taxon>
        <taxon>Panpulmonata</taxon>
        <taxon>Eupulmonata</taxon>
        <taxon>Stylommatophora</taxon>
        <taxon>Helicina</taxon>
        <taxon>Arionoidea</taxon>
        <taxon>Arionidae</taxon>
        <taxon>Arion</taxon>
    </lineage>
</organism>
<dbReference type="AlphaFoldDB" id="A0A0B6XV30"/>
<feature type="non-terminal residue" evidence="2">
    <location>
        <position position="1"/>
    </location>
</feature>
<name>A0A0B6XV30_9EUPU</name>
<feature type="region of interest" description="Disordered" evidence="1">
    <location>
        <begin position="1"/>
        <end position="63"/>
    </location>
</feature>
<evidence type="ECO:0000313" key="2">
    <source>
        <dbReference type="EMBL" id="CEK47758.1"/>
    </source>
</evidence>
<feature type="compositionally biased region" description="Acidic residues" evidence="1">
    <location>
        <begin position="53"/>
        <end position="63"/>
    </location>
</feature>
<gene>
    <name evidence="2" type="primary">ORF2164</name>
</gene>
<proteinExistence type="predicted"/>
<dbReference type="EMBL" id="HACG01000893">
    <property type="protein sequence ID" value="CEK47758.1"/>
    <property type="molecule type" value="Transcribed_RNA"/>
</dbReference>